<protein>
    <recommendedName>
        <fullName evidence="5">Lipoprotein</fullName>
    </recommendedName>
</protein>
<name>A0A4R0J8V7_9ACTN</name>
<feature type="compositionally biased region" description="Low complexity" evidence="1">
    <location>
        <begin position="26"/>
        <end position="46"/>
    </location>
</feature>
<proteinExistence type="predicted"/>
<reference evidence="3 4" key="1">
    <citation type="submission" date="2019-02" db="EMBL/GenBank/DDBJ databases">
        <title>Kribbella capetownensis sp. nov. and Kribbella speibonae sp. nov., isolated from soil.</title>
        <authorList>
            <person name="Curtis S.M."/>
            <person name="Norton I."/>
            <person name="Everest G.J."/>
            <person name="Meyers P.R."/>
        </authorList>
    </citation>
    <scope>NUCLEOTIDE SEQUENCE [LARGE SCALE GENOMIC DNA]</scope>
    <source>
        <strain evidence="3 4">DSM 27082</strain>
    </source>
</reference>
<evidence type="ECO:0000256" key="2">
    <source>
        <dbReference type="SAM" id="SignalP"/>
    </source>
</evidence>
<dbReference type="OrthoDB" id="3392009at2"/>
<dbReference type="AlphaFoldDB" id="A0A4R0J8V7"/>
<dbReference type="RefSeq" id="WP_131283806.1">
    <property type="nucleotide sequence ID" value="NZ_SJKA01000001.1"/>
</dbReference>
<dbReference type="Proteomes" id="UP000292695">
    <property type="component" value="Unassembled WGS sequence"/>
</dbReference>
<feature type="chain" id="PRO_5038819136" description="Lipoprotein" evidence="2">
    <location>
        <begin position="22"/>
        <end position="194"/>
    </location>
</feature>
<feature type="signal peptide" evidence="2">
    <location>
        <begin position="1"/>
        <end position="21"/>
    </location>
</feature>
<comment type="caution">
    <text evidence="3">The sequence shown here is derived from an EMBL/GenBank/DDBJ whole genome shotgun (WGS) entry which is preliminary data.</text>
</comment>
<keyword evidence="4" id="KW-1185">Reference proteome</keyword>
<evidence type="ECO:0000313" key="3">
    <source>
        <dbReference type="EMBL" id="TCC43123.1"/>
    </source>
</evidence>
<dbReference type="EMBL" id="SJKA01000001">
    <property type="protein sequence ID" value="TCC43123.1"/>
    <property type="molecule type" value="Genomic_DNA"/>
</dbReference>
<feature type="region of interest" description="Disordered" evidence="1">
    <location>
        <begin position="26"/>
        <end position="55"/>
    </location>
</feature>
<organism evidence="3 4">
    <name type="scientific">Kribbella sindirgiensis</name>
    <dbReference type="NCBI Taxonomy" id="1124744"/>
    <lineage>
        <taxon>Bacteria</taxon>
        <taxon>Bacillati</taxon>
        <taxon>Actinomycetota</taxon>
        <taxon>Actinomycetes</taxon>
        <taxon>Propionibacteriales</taxon>
        <taxon>Kribbellaceae</taxon>
        <taxon>Kribbella</taxon>
    </lineage>
</organism>
<accession>A0A4R0J8V7</accession>
<sequence length="194" mass="20111">MRQMLAVVGVLGLVCVAGCGADEGPAVTAPSPASSSAPPVTPSEPAGAYAPPSPVRSVPVVRATPPLTLAAAGQKYLAITRPYNVALESFEKAANENMSLSTLQNRAKAVAATNLAEYSALRSTVWPARVSTQMRALAKADAAARPHWLQVAASDSKSEMAGHLELAMTAGSKAPSAQIRQLLGLPKYDEKDYS</sequence>
<gene>
    <name evidence="3" type="ORF">E0H50_01140</name>
</gene>
<keyword evidence="2" id="KW-0732">Signal</keyword>
<evidence type="ECO:0000313" key="4">
    <source>
        <dbReference type="Proteomes" id="UP000292695"/>
    </source>
</evidence>
<evidence type="ECO:0008006" key="5">
    <source>
        <dbReference type="Google" id="ProtNLM"/>
    </source>
</evidence>
<evidence type="ECO:0000256" key="1">
    <source>
        <dbReference type="SAM" id="MobiDB-lite"/>
    </source>
</evidence>